<dbReference type="PANTHER" id="PTHR47053">
    <property type="entry name" value="MUREIN DD-ENDOPEPTIDASE MEPH-RELATED"/>
    <property type="match status" value="1"/>
</dbReference>
<organism evidence="10 11">
    <name type="scientific">Desulfotomaculum copahuensis</name>
    <dbReference type="NCBI Taxonomy" id="1838280"/>
    <lineage>
        <taxon>Bacteria</taxon>
        <taxon>Bacillati</taxon>
        <taxon>Bacillota</taxon>
        <taxon>Clostridia</taxon>
        <taxon>Eubacteriales</taxon>
        <taxon>Desulfotomaculaceae</taxon>
        <taxon>Desulfotomaculum</taxon>
    </lineage>
</organism>
<dbReference type="InterPro" id="IPR038765">
    <property type="entry name" value="Papain-like_cys_pep_sf"/>
</dbReference>
<dbReference type="InterPro" id="IPR000064">
    <property type="entry name" value="NLP_P60_dom"/>
</dbReference>
<feature type="domain" description="NlpC/P60" evidence="9">
    <location>
        <begin position="93"/>
        <end position="214"/>
    </location>
</feature>
<evidence type="ECO:0000256" key="2">
    <source>
        <dbReference type="ARBA" id="ARBA00022670"/>
    </source>
</evidence>
<dbReference type="GO" id="GO:0008234">
    <property type="term" value="F:cysteine-type peptidase activity"/>
    <property type="evidence" value="ECO:0007669"/>
    <property type="project" value="UniProtKB-KW"/>
</dbReference>
<dbReference type="PROSITE" id="PS51782">
    <property type="entry name" value="LYSM"/>
    <property type="match status" value="1"/>
</dbReference>
<dbReference type="SMART" id="SM00257">
    <property type="entry name" value="LysM"/>
    <property type="match status" value="1"/>
</dbReference>
<keyword evidence="4" id="KW-0677">Repeat</keyword>
<evidence type="ECO:0000256" key="4">
    <source>
        <dbReference type="ARBA" id="ARBA00022737"/>
    </source>
</evidence>
<dbReference type="Gene3D" id="3.90.1720.10">
    <property type="entry name" value="endopeptidase domain like (from Nostoc punctiforme)"/>
    <property type="match status" value="1"/>
</dbReference>
<keyword evidence="3 7" id="KW-0732">Signal</keyword>
<evidence type="ECO:0000256" key="7">
    <source>
        <dbReference type="SAM" id="SignalP"/>
    </source>
</evidence>
<comment type="similarity">
    <text evidence="1">Belongs to the peptidase C40 family.</text>
</comment>
<gene>
    <name evidence="10" type="ORF">A6M21_16425</name>
</gene>
<dbReference type="Pfam" id="PF01476">
    <property type="entry name" value="LysM"/>
    <property type="match status" value="1"/>
</dbReference>
<protein>
    <submittedName>
        <fullName evidence="10">Uncharacterized protein</fullName>
    </submittedName>
</protein>
<keyword evidence="11" id="KW-1185">Reference proteome</keyword>
<dbReference type="Pfam" id="PF00877">
    <property type="entry name" value="NLPC_P60"/>
    <property type="match status" value="1"/>
</dbReference>
<dbReference type="AlphaFoldDB" id="A0A1B7LAD3"/>
<dbReference type="EMBL" id="LYVF01000204">
    <property type="protein sequence ID" value="OAT79292.1"/>
    <property type="molecule type" value="Genomic_DNA"/>
</dbReference>
<feature type="domain" description="LysM" evidence="8">
    <location>
        <begin position="31"/>
        <end position="74"/>
    </location>
</feature>
<comment type="caution">
    <text evidence="10">The sequence shown here is derived from an EMBL/GenBank/DDBJ whole genome shotgun (WGS) entry which is preliminary data.</text>
</comment>
<evidence type="ECO:0000259" key="9">
    <source>
        <dbReference type="PROSITE" id="PS51935"/>
    </source>
</evidence>
<dbReference type="InterPro" id="IPR018392">
    <property type="entry name" value="LysM"/>
</dbReference>
<dbReference type="Proteomes" id="UP000078532">
    <property type="component" value="Unassembled WGS sequence"/>
</dbReference>
<dbReference type="InterPro" id="IPR051202">
    <property type="entry name" value="Peptidase_C40"/>
</dbReference>
<evidence type="ECO:0000259" key="8">
    <source>
        <dbReference type="PROSITE" id="PS51782"/>
    </source>
</evidence>
<keyword evidence="5" id="KW-0378">Hydrolase</keyword>
<dbReference type="PANTHER" id="PTHR47053:SF1">
    <property type="entry name" value="MUREIN DD-ENDOPEPTIDASE MEPH-RELATED"/>
    <property type="match status" value="1"/>
</dbReference>
<dbReference type="RefSeq" id="WP_066671986.1">
    <property type="nucleotide sequence ID" value="NZ_LYVF01000204.1"/>
</dbReference>
<feature type="chain" id="PRO_5008596824" evidence="7">
    <location>
        <begin position="31"/>
        <end position="215"/>
    </location>
</feature>
<dbReference type="GO" id="GO:0006508">
    <property type="term" value="P:proteolysis"/>
    <property type="evidence" value="ECO:0007669"/>
    <property type="project" value="UniProtKB-KW"/>
</dbReference>
<dbReference type="SUPFAM" id="SSF54001">
    <property type="entry name" value="Cysteine proteinases"/>
    <property type="match status" value="1"/>
</dbReference>
<dbReference type="InterPro" id="IPR036779">
    <property type="entry name" value="LysM_dom_sf"/>
</dbReference>
<reference evidence="10 11" key="1">
    <citation type="submission" date="2016-04" db="EMBL/GenBank/DDBJ databases">
        <authorList>
            <person name="Evans L.H."/>
            <person name="Alamgir A."/>
            <person name="Owens N."/>
            <person name="Weber N.D."/>
            <person name="Virtaneva K."/>
            <person name="Barbian K."/>
            <person name="Babar A."/>
            <person name="Rosenke K."/>
        </authorList>
    </citation>
    <scope>NUCLEOTIDE SEQUENCE [LARGE SCALE GENOMIC DNA]</scope>
    <source>
        <strain evidence="10 11">LMa1</strain>
    </source>
</reference>
<feature type="signal peptide" evidence="7">
    <location>
        <begin position="1"/>
        <end position="30"/>
    </location>
</feature>
<dbReference type="SUPFAM" id="SSF54106">
    <property type="entry name" value="LysM domain"/>
    <property type="match status" value="1"/>
</dbReference>
<evidence type="ECO:0000256" key="3">
    <source>
        <dbReference type="ARBA" id="ARBA00022729"/>
    </source>
</evidence>
<evidence type="ECO:0000313" key="10">
    <source>
        <dbReference type="EMBL" id="OAT79292.1"/>
    </source>
</evidence>
<evidence type="ECO:0000256" key="6">
    <source>
        <dbReference type="ARBA" id="ARBA00022807"/>
    </source>
</evidence>
<keyword evidence="2" id="KW-0645">Protease</keyword>
<evidence type="ECO:0000256" key="5">
    <source>
        <dbReference type="ARBA" id="ARBA00022801"/>
    </source>
</evidence>
<sequence>MNSWTSFTRRLGGYLVVMATLLLFPAVAHAGTYTVQPGDCLYNIGLKYGVDYHAIMDANHLDSALIHPGQELNIPGAGNGGNSGEVSRSSDSLGDARLVLAKADSLQGKRYVYGASGPNSFDCSGFTRYVFQSAGISLPHNAAEQYQYGRYVPRDDLKPGDLVFFSSYGRGIDHVGIYAGNDSFISATTSGGVRYASLDNGYFADKYQGAKRLLR</sequence>
<accession>A0A1B7LAD3</accession>
<dbReference type="Gene3D" id="3.10.350.10">
    <property type="entry name" value="LysM domain"/>
    <property type="match status" value="1"/>
</dbReference>
<proteinExistence type="inferred from homology"/>
<keyword evidence="6" id="KW-0788">Thiol protease</keyword>
<dbReference type="PROSITE" id="PS51935">
    <property type="entry name" value="NLPC_P60"/>
    <property type="match status" value="1"/>
</dbReference>
<evidence type="ECO:0000313" key="11">
    <source>
        <dbReference type="Proteomes" id="UP000078532"/>
    </source>
</evidence>
<name>A0A1B7LAD3_9FIRM</name>
<dbReference type="CDD" id="cd00118">
    <property type="entry name" value="LysM"/>
    <property type="match status" value="1"/>
</dbReference>
<evidence type="ECO:0000256" key="1">
    <source>
        <dbReference type="ARBA" id="ARBA00007074"/>
    </source>
</evidence>
<dbReference type="STRING" id="1838280.A6M21_16425"/>